<dbReference type="Pfam" id="PF07690">
    <property type="entry name" value="MFS_1"/>
    <property type="match status" value="1"/>
</dbReference>
<feature type="transmembrane region" description="Helical" evidence="6">
    <location>
        <begin position="447"/>
        <end position="469"/>
    </location>
</feature>
<dbReference type="GO" id="GO:0022857">
    <property type="term" value="F:transmembrane transporter activity"/>
    <property type="evidence" value="ECO:0007669"/>
    <property type="project" value="InterPro"/>
</dbReference>
<keyword evidence="4 6" id="KW-1133">Transmembrane helix</keyword>
<dbReference type="OrthoDB" id="440755at2759"/>
<keyword evidence="2" id="KW-0813">Transport</keyword>
<evidence type="ECO:0000256" key="3">
    <source>
        <dbReference type="ARBA" id="ARBA00022692"/>
    </source>
</evidence>
<feature type="domain" description="Major facilitator superfamily (MFS) profile" evidence="7">
    <location>
        <begin position="30"/>
        <end position="513"/>
    </location>
</feature>
<gene>
    <name evidence="8" type="ORF">PICMEDRAFT_79882</name>
</gene>
<keyword evidence="3 6" id="KW-0812">Transmembrane</keyword>
<dbReference type="InterPro" id="IPR036259">
    <property type="entry name" value="MFS_trans_sf"/>
</dbReference>
<dbReference type="AlphaFoldDB" id="A0A1E3NDD5"/>
<evidence type="ECO:0000313" key="9">
    <source>
        <dbReference type="Proteomes" id="UP000094455"/>
    </source>
</evidence>
<dbReference type="PROSITE" id="PS50850">
    <property type="entry name" value="MFS"/>
    <property type="match status" value="1"/>
</dbReference>
<feature type="transmembrane region" description="Helical" evidence="6">
    <location>
        <begin position="226"/>
        <end position="246"/>
    </location>
</feature>
<name>A0A1E3NDD5_9ASCO</name>
<dbReference type="RefSeq" id="XP_019015248.1">
    <property type="nucleotide sequence ID" value="XM_019164975.1"/>
</dbReference>
<dbReference type="GeneID" id="30181662"/>
<dbReference type="STRING" id="763406.A0A1E3NDD5"/>
<evidence type="ECO:0000256" key="6">
    <source>
        <dbReference type="SAM" id="Phobius"/>
    </source>
</evidence>
<evidence type="ECO:0000259" key="7">
    <source>
        <dbReference type="PROSITE" id="PS50850"/>
    </source>
</evidence>
<protein>
    <recommendedName>
        <fullName evidence="7">Major facilitator superfamily (MFS) profile domain-containing protein</fullName>
    </recommendedName>
</protein>
<feature type="transmembrane region" description="Helical" evidence="6">
    <location>
        <begin position="27"/>
        <end position="45"/>
    </location>
</feature>
<keyword evidence="5 6" id="KW-0472">Membrane</keyword>
<dbReference type="PANTHER" id="PTHR42718">
    <property type="entry name" value="MAJOR FACILITATOR SUPERFAMILY MULTIDRUG TRANSPORTER MFSC"/>
    <property type="match status" value="1"/>
</dbReference>
<reference evidence="8 9" key="1">
    <citation type="journal article" date="2016" name="Proc. Natl. Acad. Sci. U.S.A.">
        <title>Comparative genomics of biotechnologically important yeasts.</title>
        <authorList>
            <person name="Riley R."/>
            <person name="Haridas S."/>
            <person name="Wolfe K.H."/>
            <person name="Lopes M.R."/>
            <person name="Hittinger C.T."/>
            <person name="Goeker M."/>
            <person name="Salamov A.A."/>
            <person name="Wisecaver J.H."/>
            <person name="Long T.M."/>
            <person name="Calvey C.H."/>
            <person name="Aerts A.L."/>
            <person name="Barry K.W."/>
            <person name="Choi C."/>
            <person name="Clum A."/>
            <person name="Coughlan A.Y."/>
            <person name="Deshpande S."/>
            <person name="Douglass A.P."/>
            <person name="Hanson S.J."/>
            <person name="Klenk H.-P."/>
            <person name="LaButti K.M."/>
            <person name="Lapidus A."/>
            <person name="Lindquist E.A."/>
            <person name="Lipzen A.M."/>
            <person name="Meier-Kolthoff J.P."/>
            <person name="Ohm R.A."/>
            <person name="Otillar R.P."/>
            <person name="Pangilinan J.L."/>
            <person name="Peng Y."/>
            <person name="Rokas A."/>
            <person name="Rosa C.A."/>
            <person name="Scheuner C."/>
            <person name="Sibirny A.A."/>
            <person name="Slot J.C."/>
            <person name="Stielow J.B."/>
            <person name="Sun H."/>
            <person name="Kurtzman C.P."/>
            <person name="Blackwell M."/>
            <person name="Grigoriev I.V."/>
            <person name="Jeffries T.W."/>
        </authorList>
    </citation>
    <scope>NUCLEOTIDE SEQUENCE [LARGE SCALE GENOMIC DNA]</scope>
    <source>
        <strain evidence="8 9">NRRL Y-2026</strain>
    </source>
</reference>
<dbReference type="SUPFAM" id="SSF103473">
    <property type="entry name" value="MFS general substrate transporter"/>
    <property type="match status" value="1"/>
</dbReference>
<feature type="transmembrane region" description="Helical" evidence="6">
    <location>
        <begin position="96"/>
        <end position="117"/>
    </location>
</feature>
<evidence type="ECO:0000313" key="8">
    <source>
        <dbReference type="EMBL" id="ODQ44135.1"/>
    </source>
</evidence>
<dbReference type="Proteomes" id="UP000094455">
    <property type="component" value="Unassembled WGS sequence"/>
</dbReference>
<dbReference type="Gene3D" id="1.20.1250.20">
    <property type="entry name" value="MFS general substrate transporter like domains"/>
    <property type="match status" value="2"/>
</dbReference>
<organism evidence="8 9">
    <name type="scientific">Pichia membranifaciens NRRL Y-2026</name>
    <dbReference type="NCBI Taxonomy" id="763406"/>
    <lineage>
        <taxon>Eukaryota</taxon>
        <taxon>Fungi</taxon>
        <taxon>Dikarya</taxon>
        <taxon>Ascomycota</taxon>
        <taxon>Saccharomycotina</taxon>
        <taxon>Pichiomycetes</taxon>
        <taxon>Pichiales</taxon>
        <taxon>Pichiaceae</taxon>
        <taxon>Pichia</taxon>
    </lineage>
</organism>
<dbReference type="InterPro" id="IPR020846">
    <property type="entry name" value="MFS_dom"/>
</dbReference>
<feature type="transmembrane region" description="Helical" evidence="6">
    <location>
        <begin position="123"/>
        <end position="148"/>
    </location>
</feature>
<comment type="subcellular location">
    <subcellularLocation>
        <location evidence="1">Membrane</location>
        <topology evidence="1">Multi-pass membrane protein</topology>
    </subcellularLocation>
</comment>
<dbReference type="GO" id="GO:0016020">
    <property type="term" value="C:membrane"/>
    <property type="evidence" value="ECO:0007669"/>
    <property type="project" value="UniProtKB-SubCell"/>
</dbReference>
<evidence type="ECO:0000256" key="4">
    <source>
        <dbReference type="ARBA" id="ARBA00022989"/>
    </source>
</evidence>
<feature type="transmembrane region" description="Helical" evidence="6">
    <location>
        <begin position="489"/>
        <end position="509"/>
    </location>
</feature>
<feature type="transmembrane region" description="Helical" evidence="6">
    <location>
        <begin position="191"/>
        <end position="214"/>
    </location>
</feature>
<evidence type="ECO:0000256" key="1">
    <source>
        <dbReference type="ARBA" id="ARBA00004141"/>
    </source>
</evidence>
<evidence type="ECO:0000256" key="5">
    <source>
        <dbReference type="ARBA" id="ARBA00023136"/>
    </source>
</evidence>
<feature type="transmembrane region" description="Helical" evidence="6">
    <location>
        <begin position="258"/>
        <end position="280"/>
    </location>
</feature>
<feature type="transmembrane region" description="Helical" evidence="6">
    <location>
        <begin position="314"/>
        <end position="336"/>
    </location>
</feature>
<dbReference type="PANTHER" id="PTHR42718:SF9">
    <property type="entry name" value="MAJOR FACILITATOR SUPERFAMILY MULTIDRUG TRANSPORTER MFSC"/>
    <property type="match status" value="1"/>
</dbReference>
<proteinExistence type="predicted"/>
<feature type="transmembrane region" description="Helical" evidence="6">
    <location>
        <begin position="155"/>
        <end position="179"/>
    </location>
</feature>
<feature type="transmembrane region" description="Helical" evidence="6">
    <location>
        <begin position="417"/>
        <end position="435"/>
    </location>
</feature>
<dbReference type="EMBL" id="KV454009">
    <property type="protein sequence ID" value="ODQ44135.1"/>
    <property type="molecule type" value="Genomic_DNA"/>
</dbReference>
<feature type="transmembrane region" description="Helical" evidence="6">
    <location>
        <begin position="65"/>
        <end position="84"/>
    </location>
</feature>
<dbReference type="InterPro" id="IPR011701">
    <property type="entry name" value="MFS"/>
</dbReference>
<evidence type="ECO:0000256" key="2">
    <source>
        <dbReference type="ARBA" id="ARBA00022448"/>
    </source>
</evidence>
<keyword evidence="9" id="KW-1185">Reference proteome</keyword>
<accession>A0A1E3NDD5</accession>
<feature type="transmembrane region" description="Helical" evidence="6">
    <location>
        <begin position="380"/>
        <end position="397"/>
    </location>
</feature>
<feature type="transmembrane region" description="Helical" evidence="6">
    <location>
        <begin position="348"/>
        <end position="368"/>
    </location>
</feature>
<sequence length="537" mass="59978">MPINLLHQIQQLLNWPQQLVAVEKRNVFVVYFLVLLATSLDNLNSTAALTMTANIEKEFHTDSSTASWVLSGYALTLGSFIMISGKIADIIGPHNLFLIGLTSVWICALICACIPHSSIITLIVFRAIQGIGASSLVPSTIALAANYFTGRYAKYLPAAIIGFIISLTGTLGFGIILGGAFSETLIGYRSFFFFVFAFGFFCDLVLLFLIIPIKKTTEHANLKMKNIDFIGSALVIVGILLIILGLTEGGENWRSPKAYMPLIVGFFTFVCALVFEILYIQRFKTKHRHLDKASDWRLQMELLFPPDIIRIPNFLPFLIVCGLYYATFTMMLAVGIEYYSFIEEASPIISAIKVFPLTVGLVFGAIIYRASYYEKVGLRNMFILSAAFTLGSCVWFSRTNYEVLNSYWKFGIGSLFLYGYGMNIFFNIYIGAVVANTPLHLQGVVNGIYQTCSQVLLSIGNALVPSILGNLQRATNERMKHELHAKFQSVFYVIMGFHATVFFIMVLFVRNLKKKEEPESEMIDDSVKNEDVCVSTT</sequence>